<dbReference type="SUPFAM" id="SSF52266">
    <property type="entry name" value="SGNH hydrolase"/>
    <property type="match status" value="1"/>
</dbReference>
<dbReference type="Pfam" id="PF00657">
    <property type="entry name" value="Lipase_GDSL"/>
    <property type="match status" value="1"/>
</dbReference>
<feature type="signal peptide" evidence="2">
    <location>
        <begin position="1"/>
        <end position="29"/>
    </location>
</feature>
<name>A0A072P7C1_9EURO</name>
<evidence type="ECO:0000313" key="3">
    <source>
        <dbReference type="EMBL" id="KEF56019.1"/>
    </source>
</evidence>
<protein>
    <recommendedName>
        <fullName evidence="5">Carbohydrate esterase family 16 protein</fullName>
    </recommendedName>
</protein>
<reference evidence="3 4" key="1">
    <citation type="submission" date="2013-03" db="EMBL/GenBank/DDBJ databases">
        <title>The Genome Sequence of Exophiala aquamarina CBS 119918.</title>
        <authorList>
            <consortium name="The Broad Institute Genomics Platform"/>
            <person name="Cuomo C."/>
            <person name="de Hoog S."/>
            <person name="Gorbushina A."/>
            <person name="Walker B."/>
            <person name="Young S.K."/>
            <person name="Zeng Q."/>
            <person name="Gargeya S."/>
            <person name="Fitzgerald M."/>
            <person name="Haas B."/>
            <person name="Abouelleil A."/>
            <person name="Allen A.W."/>
            <person name="Alvarado L."/>
            <person name="Arachchi H.M."/>
            <person name="Berlin A.M."/>
            <person name="Chapman S.B."/>
            <person name="Gainer-Dewar J."/>
            <person name="Goldberg J."/>
            <person name="Griggs A."/>
            <person name="Gujja S."/>
            <person name="Hansen M."/>
            <person name="Howarth C."/>
            <person name="Imamovic A."/>
            <person name="Ireland A."/>
            <person name="Larimer J."/>
            <person name="McCowan C."/>
            <person name="Murphy C."/>
            <person name="Pearson M."/>
            <person name="Poon T.W."/>
            <person name="Priest M."/>
            <person name="Roberts A."/>
            <person name="Saif S."/>
            <person name="Shea T."/>
            <person name="Sisk P."/>
            <person name="Sykes S."/>
            <person name="Wortman J."/>
            <person name="Nusbaum C."/>
            <person name="Birren B."/>
        </authorList>
    </citation>
    <scope>NUCLEOTIDE SEQUENCE [LARGE SCALE GENOMIC DNA]</scope>
    <source>
        <strain evidence="3 4">CBS 119918</strain>
    </source>
</reference>
<proteinExistence type="predicted"/>
<dbReference type="STRING" id="1182545.A0A072P7C1"/>
<dbReference type="EMBL" id="AMGV01000006">
    <property type="protein sequence ID" value="KEF56019.1"/>
    <property type="molecule type" value="Genomic_DNA"/>
</dbReference>
<keyword evidence="1" id="KW-0378">Hydrolase</keyword>
<dbReference type="InterPro" id="IPR036514">
    <property type="entry name" value="SGNH_hydro_sf"/>
</dbReference>
<gene>
    <name evidence="3" type="ORF">A1O9_07599</name>
</gene>
<dbReference type="OrthoDB" id="1600564at2759"/>
<keyword evidence="4" id="KW-1185">Reference proteome</keyword>
<sequence length="382" mass="42067">MISCQNYTRAFLTLTLTLTLPLLIHPTASTTLPRHHNPPVKNSVWSLSNFKSLITFGDSYTDESRLGWFINHNGTAPAAGTLLPESFSTPGGGRTWDRYVIQYTGETSSSGQWMPALTLYDYAVSGAVCSNEITPRWFEAINAPFPSVLEYEVPAFLADLPATQVNSTPPTPLFPLGSLSATSAVYALWIGTNDLGIWAFLTNSQIPGKVLADYTACIYAVFDALYSAGGRVFVLMNTVPLHLAPLYANDTLHGVGDNQYWPEKWPNHTAIAETMHEAITSVNEVFRVQTPFELLVAGRYPGASFALFDTYKLIGDIYNDPEMYLNGTGVEKGGESVWGYENHCSVNGSSCVKLQNGTNPDGYLWYDELHPRHAPLRRIFGC</sequence>
<organism evidence="3 4">
    <name type="scientific">Exophiala aquamarina CBS 119918</name>
    <dbReference type="NCBI Taxonomy" id="1182545"/>
    <lineage>
        <taxon>Eukaryota</taxon>
        <taxon>Fungi</taxon>
        <taxon>Dikarya</taxon>
        <taxon>Ascomycota</taxon>
        <taxon>Pezizomycotina</taxon>
        <taxon>Eurotiomycetes</taxon>
        <taxon>Chaetothyriomycetidae</taxon>
        <taxon>Chaetothyriales</taxon>
        <taxon>Herpotrichiellaceae</taxon>
        <taxon>Exophiala</taxon>
    </lineage>
</organism>
<comment type="caution">
    <text evidence="3">The sequence shown here is derived from an EMBL/GenBank/DDBJ whole genome shotgun (WGS) entry which is preliminary data.</text>
</comment>
<evidence type="ECO:0000313" key="4">
    <source>
        <dbReference type="Proteomes" id="UP000027920"/>
    </source>
</evidence>
<dbReference type="RefSeq" id="XP_013258609.1">
    <property type="nucleotide sequence ID" value="XM_013403155.1"/>
</dbReference>
<evidence type="ECO:0000256" key="1">
    <source>
        <dbReference type="ARBA" id="ARBA00022801"/>
    </source>
</evidence>
<dbReference type="VEuPathDB" id="FungiDB:A1O9_07599"/>
<dbReference type="PANTHER" id="PTHR45648:SF22">
    <property type="entry name" value="GDSL LIPASE_ACYLHYDROLASE FAMILY PROTEIN (AFU_ORTHOLOGUE AFUA_4G14700)"/>
    <property type="match status" value="1"/>
</dbReference>
<dbReference type="InterPro" id="IPR001087">
    <property type="entry name" value="GDSL"/>
</dbReference>
<dbReference type="GeneID" id="25282513"/>
<dbReference type="InterPro" id="IPR051058">
    <property type="entry name" value="GDSL_Est/Lipase"/>
</dbReference>
<dbReference type="HOGENOM" id="CLU_015101_1_0_1"/>
<dbReference type="PANTHER" id="PTHR45648">
    <property type="entry name" value="GDSL LIPASE/ACYLHYDROLASE FAMILY PROTEIN (AFU_ORTHOLOGUE AFUA_4G14700)"/>
    <property type="match status" value="1"/>
</dbReference>
<feature type="chain" id="PRO_5001683272" description="Carbohydrate esterase family 16 protein" evidence="2">
    <location>
        <begin position="30"/>
        <end position="382"/>
    </location>
</feature>
<dbReference type="Proteomes" id="UP000027920">
    <property type="component" value="Unassembled WGS sequence"/>
</dbReference>
<dbReference type="AlphaFoldDB" id="A0A072P7C1"/>
<evidence type="ECO:0000256" key="2">
    <source>
        <dbReference type="SAM" id="SignalP"/>
    </source>
</evidence>
<dbReference type="Gene3D" id="3.40.50.1110">
    <property type="entry name" value="SGNH hydrolase"/>
    <property type="match status" value="1"/>
</dbReference>
<accession>A0A072P7C1</accession>
<dbReference type="GO" id="GO:0016788">
    <property type="term" value="F:hydrolase activity, acting on ester bonds"/>
    <property type="evidence" value="ECO:0007669"/>
    <property type="project" value="InterPro"/>
</dbReference>
<keyword evidence="2" id="KW-0732">Signal</keyword>
<evidence type="ECO:0008006" key="5">
    <source>
        <dbReference type="Google" id="ProtNLM"/>
    </source>
</evidence>